<accession>A0A9P4UX77</accession>
<sequence length="158" mass="17788">MSTPGTDGVQPLKINASSAEAQRHSGYSDAKWDWFFKVTTAEAHIVLAICPHTTWANVPSVEREIFEECLYNQLTLDVVPRPSKSLLKWRMSKTLRNVLQWYASQGTAATRTVAQEEHIRRHLEEARRRREAAARAAAEAATVATVADTRPYDPIRDA</sequence>
<proteinExistence type="predicted"/>
<dbReference type="AlphaFoldDB" id="A0A9P4UX77"/>
<keyword evidence="2" id="KW-1185">Reference proteome</keyword>
<name>A0A9P4UX77_9PLEO</name>
<dbReference type="Proteomes" id="UP000799444">
    <property type="component" value="Unassembled WGS sequence"/>
</dbReference>
<organism evidence="1 2">
    <name type="scientific">Polyplosphaeria fusca</name>
    <dbReference type="NCBI Taxonomy" id="682080"/>
    <lineage>
        <taxon>Eukaryota</taxon>
        <taxon>Fungi</taxon>
        <taxon>Dikarya</taxon>
        <taxon>Ascomycota</taxon>
        <taxon>Pezizomycotina</taxon>
        <taxon>Dothideomycetes</taxon>
        <taxon>Pleosporomycetidae</taxon>
        <taxon>Pleosporales</taxon>
        <taxon>Tetraplosphaeriaceae</taxon>
        <taxon>Polyplosphaeria</taxon>
    </lineage>
</organism>
<reference evidence="1" key="1">
    <citation type="journal article" date="2020" name="Stud. Mycol.">
        <title>101 Dothideomycetes genomes: a test case for predicting lifestyles and emergence of pathogens.</title>
        <authorList>
            <person name="Haridas S."/>
            <person name="Albert R."/>
            <person name="Binder M."/>
            <person name="Bloem J."/>
            <person name="Labutti K."/>
            <person name="Salamov A."/>
            <person name="Andreopoulos B."/>
            <person name="Baker S."/>
            <person name="Barry K."/>
            <person name="Bills G."/>
            <person name="Bluhm B."/>
            <person name="Cannon C."/>
            <person name="Castanera R."/>
            <person name="Culley D."/>
            <person name="Daum C."/>
            <person name="Ezra D."/>
            <person name="Gonzalez J."/>
            <person name="Henrissat B."/>
            <person name="Kuo A."/>
            <person name="Liang C."/>
            <person name="Lipzen A."/>
            <person name="Lutzoni F."/>
            <person name="Magnuson J."/>
            <person name="Mondo S."/>
            <person name="Nolan M."/>
            <person name="Ohm R."/>
            <person name="Pangilinan J."/>
            <person name="Park H.-J."/>
            <person name="Ramirez L."/>
            <person name="Alfaro M."/>
            <person name="Sun H."/>
            <person name="Tritt A."/>
            <person name="Yoshinaga Y."/>
            <person name="Zwiers L.-H."/>
            <person name="Turgeon B."/>
            <person name="Goodwin S."/>
            <person name="Spatafora J."/>
            <person name="Crous P."/>
            <person name="Grigoriev I."/>
        </authorList>
    </citation>
    <scope>NUCLEOTIDE SEQUENCE</scope>
    <source>
        <strain evidence="1">CBS 125425</strain>
    </source>
</reference>
<comment type="caution">
    <text evidence="1">The sequence shown here is derived from an EMBL/GenBank/DDBJ whole genome shotgun (WGS) entry which is preliminary data.</text>
</comment>
<dbReference type="EMBL" id="ML996275">
    <property type="protein sequence ID" value="KAF2728563.1"/>
    <property type="molecule type" value="Genomic_DNA"/>
</dbReference>
<protein>
    <submittedName>
        <fullName evidence="1">Uncharacterized protein</fullName>
    </submittedName>
</protein>
<evidence type="ECO:0000313" key="2">
    <source>
        <dbReference type="Proteomes" id="UP000799444"/>
    </source>
</evidence>
<gene>
    <name evidence="1" type="ORF">EJ04DRAFT_516519</name>
</gene>
<evidence type="ECO:0000313" key="1">
    <source>
        <dbReference type="EMBL" id="KAF2728563.1"/>
    </source>
</evidence>